<dbReference type="GO" id="GO:0004523">
    <property type="term" value="F:RNA-DNA hybrid ribonuclease activity"/>
    <property type="evidence" value="ECO:0007669"/>
    <property type="project" value="InterPro"/>
</dbReference>
<evidence type="ECO:0000259" key="1">
    <source>
        <dbReference type="Pfam" id="PF13456"/>
    </source>
</evidence>
<dbReference type="EMBL" id="JAVXUP010001619">
    <property type="protein sequence ID" value="KAK3009695.1"/>
    <property type="molecule type" value="Genomic_DNA"/>
</dbReference>
<comment type="caution">
    <text evidence="2">The sequence shown here is derived from an EMBL/GenBank/DDBJ whole genome shotgun (WGS) entry which is preliminary data.</text>
</comment>
<gene>
    <name evidence="2" type="ORF">RJ639_014801</name>
</gene>
<name>A0AA88VQA2_9ASTE</name>
<sequence length="132" mass="15313">MLKSPIGSKRTLAYGAEEFSPGEPGNVDLAFKLMSRNSHEAICLGIIKLLILMDRQNLEMMVKMEMNVRKGLRVVVSLIREVMKDFSELNILTVLREANYFANYLAKRAAHRYAEKVKLEYTWLPHLRHLDY</sequence>
<proteinExistence type="predicted"/>
<dbReference type="Proteomes" id="UP001188597">
    <property type="component" value="Unassembled WGS sequence"/>
</dbReference>
<dbReference type="Pfam" id="PF13456">
    <property type="entry name" value="RVT_3"/>
    <property type="match status" value="1"/>
</dbReference>
<protein>
    <recommendedName>
        <fullName evidence="1">RNase H type-1 domain-containing protein</fullName>
    </recommendedName>
</protein>
<evidence type="ECO:0000313" key="3">
    <source>
        <dbReference type="Proteomes" id="UP001188597"/>
    </source>
</evidence>
<dbReference type="AlphaFoldDB" id="A0AA88VQA2"/>
<keyword evidence="3" id="KW-1185">Reference proteome</keyword>
<dbReference type="GO" id="GO:0003676">
    <property type="term" value="F:nucleic acid binding"/>
    <property type="evidence" value="ECO:0007669"/>
    <property type="project" value="InterPro"/>
</dbReference>
<organism evidence="2 3">
    <name type="scientific">Escallonia herrerae</name>
    <dbReference type="NCBI Taxonomy" id="1293975"/>
    <lineage>
        <taxon>Eukaryota</taxon>
        <taxon>Viridiplantae</taxon>
        <taxon>Streptophyta</taxon>
        <taxon>Embryophyta</taxon>
        <taxon>Tracheophyta</taxon>
        <taxon>Spermatophyta</taxon>
        <taxon>Magnoliopsida</taxon>
        <taxon>eudicotyledons</taxon>
        <taxon>Gunneridae</taxon>
        <taxon>Pentapetalae</taxon>
        <taxon>asterids</taxon>
        <taxon>campanulids</taxon>
        <taxon>Escalloniales</taxon>
        <taxon>Escalloniaceae</taxon>
        <taxon>Escallonia</taxon>
    </lineage>
</organism>
<evidence type="ECO:0000313" key="2">
    <source>
        <dbReference type="EMBL" id="KAK3009695.1"/>
    </source>
</evidence>
<feature type="domain" description="RNase H type-1" evidence="1">
    <location>
        <begin position="41"/>
        <end position="109"/>
    </location>
</feature>
<reference evidence="2" key="1">
    <citation type="submission" date="2022-12" db="EMBL/GenBank/DDBJ databases">
        <title>Draft genome assemblies for two species of Escallonia (Escalloniales).</title>
        <authorList>
            <person name="Chanderbali A."/>
            <person name="Dervinis C."/>
            <person name="Anghel I."/>
            <person name="Soltis D."/>
            <person name="Soltis P."/>
            <person name="Zapata F."/>
        </authorList>
    </citation>
    <scope>NUCLEOTIDE SEQUENCE</scope>
    <source>
        <strain evidence="2">UCBG64.0493</strain>
        <tissue evidence="2">Leaf</tissue>
    </source>
</reference>
<dbReference type="InterPro" id="IPR002156">
    <property type="entry name" value="RNaseH_domain"/>
</dbReference>
<accession>A0AA88VQA2</accession>